<protein>
    <submittedName>
        <fullName evidence="3">Potassium:proton antiporter</fullName>
    </submittedName>
</protein>
<name>A0ABX9ASD7_9ENTR</name>
<dbReference type="Pfam" id="PF12528">
    <property type="entry name" value="T2SSppdC"/>
    <property type="match status" value="1"/>
</dbReference>
<keyword evidence="1" id="KW-0472">Membrane</keyword>
<dbReference type="EMBL" id="CP081864">
    <property type="protein sequence ID" value="QZN98162.1"/>
    <property type="molecule type" value="Genomic_DNA"/>
</dbReference>
<dbReference type="RefSeq" id="WP_222161181.1">
    <property type="nucleotide sequence ID" value="NZ_CP081864.1"/>
</dbReference>
<evidence type="ECO:0000313" key="3">
    <source>
        <dbReference type="EMBL" id="QZN98162.1"/>
    </source>
</evidence>
<evidence type="ECO:0000256" key="1">
    <source>
        <dbReference type="SAM" id="Phobius"/>
    </source>
</evidence>
<gene>
    <name evidence="3" type="ORF">K6K13_19305</name>
</gene>
<evidence type="ECO:0000259" key="2">
    <source>
        <dbReference type="Pfam" id="PF12528"/>
    </source>
</evidence>
<evidence type="ECO:0000313" key="4">
    <source>
        <dbReference type="Proteomes" id="UP000825886"/>
    </source>
</evidence>
<reference evidence="3 4" key="1">
    <citation type="submission" date="2021-08" db="EMBL/GenBank/DDBJ databases">
        <title>Culture and genomic analysis of Symbiopectobacterium purcellii sp. nov. gen. nov., isolated from the leafhopper Empoasca decipiens.</title>
        <authorList>
            <person name="Nadal-Jimenez P."/>
            <person name="Siozios S."/>
            <person name="Halliday N."/>
            <person name="Camara M."/>
            <person name="Hurst G.D.D."/>
        </authorList>
    </citation>
    <scope>NUCLEOTIDE SEQUENCE [LARGE SCALE GENOMIC DNA]</scope>
    <source>
        <strain evidence="3 4">SyEd1</strain>
    </source>
</reference>
<dbReference type="InterPro" id="IPR022204">
    <property type="entry name" value="PpdC-like_C"/>
</dbReference>
<dbReference type="Proteomes" id="UP000825886">
    <property type="component" value="Chromosome"/>
</dbReference>
<feature type="domain" description="Prepilin peptidase dependent protein C-like C-terminal" evidence="2">
    <location>
        <begin position="37"/>
        <end position="120"/>
    </location>
</feature>
<sequence length="133" mass="15276">MPCGSCRQRQYQQGFGLVETAIAALFFAVSVLGLLQYHQRLQQAFVHQWQQRQAWHLAYQQFAIYAAGRGGEALTLFERDLPPGWQLALTEQYPTAACLRVSSTVTTPQHYQACLYRWFCFTDTNRRTVPEGN</sequence>
<keyword evidence="1" id="KW-1133">Transmembrane helix</keyword>
<proteinExistence type="predicted"/>
<accession>A0ABX9ASD7</accession>
<keyword evidence="1" id="KW-0812">Transmembrane</keyword>
<organism evidence="3 4">
    <name type="scientific">Symbiopectobacterium purcellii</name>
    <dbReference type="NCBI Taxonomy" id="2871826"/>
    <lineage>
        <taxon>Bacteria</taxon>
        <taxon>Pseudomonadati</taxon>
        <taxon>Pseudomonadota</taxon>
        <taxon>Gammaproteobacteria</taxon>
        <taxon>Enterobacterales</taxon>
        <taxon>Enterobacteriaceae</taxon>
    </lineage>
</organism>
<keyword evidence="4" id="KW-1185">Reference proteome</keyword>
<feature type="transmembrane region" description="Helical" evidence="1">
    <location>
        <begin position="15"/>
        <end position="35"/>
    </location>
</feature>